<dbReference type="CDD" id="cd00211">
    <property type="entry name" value="PTS_IIA_fru"/>
    <property type="match status" value="1"/>
</dbReference>
<dbReference type="SUPFAM" id="SSF55804">
    <property type="entry name" value="Phoshotransferase/anion transport protein"/>
    <property type="match status" value="1"/>
</dbReference>
<dbReference type="RefSeq" id="WP_200765056.1">
    <property type="nucleotide sequence ID" value="NZ_AP024085.1"/>
</dbReference>
<dbReference type="AlphaFoldDB" id="A0A7I8DXR1"/>
<reference evidence="3" key="1">
    <citation type="submission" date="2020-09" db="EMBL/GenBank/DDBJ databases">
        <title>Complete genome sequencing of Faecalibacillus intestinalis strain 14EGH31.</title>
        <authorList>
            <person name="Sakamoto M."/>
            <person name="Murakami T."/>
            <person name="Mori H."/>
        </authorList>
    </citation>
    <scope>NUCLEOTIDE SEQUENCE [LARGE SCALE GENOMIC DNA]</scope>
    <source>
        <strain evidence="3">14EGH31</strain>
    </source>
</reference>
<feature type="domain" description="PTS EIIA type-2" evidence="1">
    <location>
        <begin position="1"/>
        <end position="148"/>
    </location>
</feature>
<evidence type="ECO:0000259" key="1">
    <source>
        <dbReference type="PROSITE" id="PS51094"/>
    </source>
</evidence>
<name>A0A7I8DXR1_9FIRM</name>
<dbReference type="Proteomes" id="UP000593842">
    <property type="component" value="Chromosome"/>
</dbReference>
<dbReference type="Pfam" id="PF00359">
    <property type="entry name" value="PTS_EIIA_2"/>
    <property type="match status" value="1"/>
</dbReference>
<dbReference type="PANTHER" id="PTHR47738">
    <property type="entry name" value="PTS SYSTEM FRUCTOSE-LIKE EIIA COMPONENT-RELATED"/>
    <property type="match status" value="1"/>
</dbReference>
<sequence>MFFNEKIAQFHILASSAEEVIEIAANELYQRGVVKKNFLENVLKRENEFPTGLNTGKYCVAIPHTDSDYVNRSQIEFVSLKEPVYFKNMANNDEKIPVTLVFMIAMSTPHEQAETLTKLMEMFSDQVLMKELDECDNIETFKNILQRKNIK</sequence>
<accession>A0A7I8DXR1</accession>
<dbReference type="InterPro" id="IPR002178">
    <property type="entry name" value="PTS_EIIA_type-2_dom"/>
</dbReference>
<dbReference type="PROSITE" id="PS51094">
    <property type="entry name" value="PTS_EIIA_TYPE_2"/>
    <property type="match status" value="1"/>
</dbReference>
<dbReference type="PANTHER" id="PTHR47738:SF3">
    <property type="entry name" value="PHOSPHOTRANSFERASE SYSTEM MANNITOL_FRUCTOSE-SPECIFIC IIA DOMAIN CONTAINING PROTEIN"/>
    <property type="match status" value="1"/>
</dbReference>
<evidence type="ECO:0000313" key="2">
    <source>
        <dbReference type="EMBL" id="BCL56533.1"/>
    </source>
</evidence>
<dbReference type="Gene3D" id="3.40.930.10">
    <property type="entry name" value="Mannitol-specific EII, Chain A"/>
    <property type="match status" value="1"/>
</dbReference>
<proteinExistence type="predicted"/>
<evidence type="ECO:0000313" key="3">
    <source>
        <dbReference type="Proteomes" id="UP000593842"/>
    </source>
</evidence>
<dbReference type="EMBL" id="AP024085">
    <property type="protein sequence ID" value="BCL56533.1"/>
    <property type="molecule type" value="Genomic_DNA"/>
</dbReference>
<dbReference type="InterPro" id="IPR016152">
    <property type="entry name" value="PTrfase/Anion_transptr"/>
</dbReference>
<dbReference type="KEGG" id="fit:Fi14EGH31_02450"/>
<organism evidence="2 3">
    <name type="scientific">Faecalibacillus intestinalis</name>
    <dbReference type="NCBI Taxonomy" id="1982626"/>
    <lineage>
        <taxon>Bacteria</taxon>
        <taxon>Bacillati</taxon>
        <taxon>Bacillota</taxon>
        <taxon>Erysipelotrichia</taxon>
        <taxon>Erysipelotrichales</taxon>
        <taxon>Coprobacillaceae</taxon>
        <taxon>Faecalibacillus</taxon>
    </lineage>
</organism>
<dbReference type="GeneID" id="70578652"/>
<protein>
    <submittedName>
        <fullName evidence="2">PTS fructose transporter subunit IIA</fullName>
    </submittedName>
</protein>
<dbReference type="InterPro" id="IPR051541">
    <property type="entry name" value="PTS_SugarTrans_NitroReg"/>
</dbReference>
<gene>
    <name evidence="2" type="ORF">Fi14EGH31_02450</name>
</gene>